<dbReference type="AlphaFoldDB" id="A0A8T7LZ27"/>
<dbReference type="EMBL" id="CP128399">
    <property type="protein sequence ID" value="WJW66643.1"/>
    <property type="molecule type" value="Genomic_DNA"/>
</dbReference>
<name>A0A8T7LZ27_9CHLR</name>
<dbReference type="EMBL" id="JACATZ010000001">
    <property type="protein sequence ID" value="NWJ44759.1"/>
    <property type="molecule type" value="Genomic_DNA"/>
</dbReference>
<accession>A0A8T7LZ27</accession>
<reference evidence="2" key="2">
    <citation type="journal article" date="2024" name="Nature">
        <title>Anoxygenic phototroph of the Chloroflexota uses a type I reaction centre.</title>
        <authorList>
            <person name="Tsuji J.M."/>
            <person name="Shaw N.A."/>
            <person name="Nagashima S."/>
            <person name="Venkiteswaran J.J."/>
            <person name="Schiff S.L."/>
            <person name="Watanabe T."/>
            <person name="Fukui M."/>
            <person name="Hanada S."/>
            <person name="Tank M."/>
            <person name="Neufeld J.D."/>
        </authorList>
    </citation>
    <scope>NUCLEOTIDE SEQUENCE</scope>
    <source>
        <strain evidence="2">L227-S17</strain>
    </source>
</reference>
<dbReference type="Proteomes" id="UP000521676">
    <property type="component" value="Unassembled WGS sequence"/>
</dbReference>
<organism evidence="1 3">
    <name type="scientific">Candidatus Chlorohelix allophototropha</name>
    <dbReference type="NCBI Taxonomy" id="3003348"/>
    <lineage>
        <taxon>Bacteria</taxon>
        <taxon>Bacillati</taxon>
        <taxon>Chloroflexota</taxon>
        <taxon>Chloroflexia</taxon>
        <taxon>Candidatus Chloroheliales</taxon>
        <taxon>Candidatus Chloroheliaceae</taxon>
        <taxon>Candidatus Chlorohelix</taxon>
    </lineage>
</organism>
<keyword evidence="4" id="KW-1185">Reference proteome</keyword>
<reference evidence="1 3" key="1">
    <citation type="submission" date="2020-06" db="EMBL/GenBank/DDBJ databases">
        <title>Anoxygenic phototrophic Chloroflexota member uses a Type I reaction center.</title>
        <authorList>
            <person name="Tsuji J.M."/>
            <person name="Shaw N.A."/>
            <person name="Nagashima S."/>
            <person name="Venkiteswaran J."/>
            <person name="Schiff S.L."/>
            <person name="Hanada S."/>
            <person name="Tank M."/>
            <person name="Neufeld J.D."/>
        </authorList>
    </citation>
    <scope>NUCLEOTIDE SEQUENCE [LARGE SCALE GENOMIC DNA]</scope>
    <source>
        <strain evidence="1">L227-S17</strain>
    </source>
</reference>
<evidence type="ECO:0000313" key="3">
    <source>
        <dbReference type="Proteomes" id="UP000521676"/>
    </source>
</evidence>
<protein>
    <submittedName>
        <fullName evidence="1">Uncharacterized protein</fullName>
    </submittedName>
</protein>
<evidence type="ECO:0000313" key="4">
    <source>
        <dbReference type="Proteomes" id="UP001431572"/>
    </source>
</evidence>
<dbReference type="Proteomes" id="UP001431572">
    <property type="component" value="Chromosome 1"/>
</dbReference>
<dbReference type="RefSeq" id="WP_341468536.1">
    <property type="nucleotide sequence ID" value="NZ_CP128399.1"/>
</dbReference>
<gene>
    <name evidence="1" type="ORF">HXX08_02670</name>
    <name evidence="2" type="ORF">OZ401_002454</name>
</gene>
<evidence type="ECO:0000313" key="2">
    <source>
        <dbReference type="EMBL" id="WJW66643.1"/>
    </source>
</evidence>
<sequence>MMNELAFFHPEHIKYLLKPPFVKLSMFFEILDEIDPKKRDAIFPQTYFSILEPKVFFDPGDTELFMPLKVPNYSYKRFKKLCVKLTKTLSEDFVLYSIITFTLKILQLPIKFSNLHEIRNSKIVQLQQFLHLKISDSQGISLDEETLRFFMGFDETTLENMLNGLREDAKRDFVKDEERKVLYNYFCENIIAPLIKAE</sequence>
<proteinExistence type="predicted"/>
<evidence type="ECO:0000313" key="1">
    <source>
        <dbReference type="EMBL" id="NWJ44759.1"/>
    </source>
</evidence>